<reference evidence="3 4" key="1">
    <citation type="journal article" date="2024" name="Science">
        <title>Giant polyketide synthase enzymes in the biosynthesis of giant marine polyether toxins.</title>
        <authorList>
            <person name="Fallon T.R."/>
            <person name="Shende V.V."/>
            <person name="Wierzbicki I.H."/>
            <person name="Pendleton A.L."/>
            <person name="Watervoot N.F."/>
            <person name="Auber R.P."/>
            <person name="Gonzalez D.J."/>
            <person name="Wisecaver J.H."/>
            <person name="Moore B.S."/>
        </authorList>
    </citation>
    <scope>NUCLEOTIDE SEQUENCE [LARGE SCALE GENOMIC DNA]</scope>
    <source>
        <strain evidence="3 4">12B1</strain>
    </source>
</reference>
<gene>
    <name evidence="3" type="ORF">AB1Y20_019378</name>
</gene>
<dbReference type="EMBL" id="JBGBPQ010000005">
    <property type="protein sequence ID" value="KAL1524484.1"/>
    <property type="molecule type" value="Genomic_DNA"/>
</dbReference>
<feature type="region of interest" description="Disordered" evidence="1">
    <location>
        <begin position="57"/>
        <end position="95"/>
    </location>
</feature>
<feature type="compositionally biased region" description="Low complexity" evidence="1">
    <location>
        <begin position="61"/>
        <end position="77"/>
    </location>
</feature>
<accession>A0AB34JVQ4</accession>
<name>A0AB34JVQ4_PRYPA</name>
<keyword evidence="4" id="KW-1185">Reference proteome</keyword>
<evidence type="ECO:0000256" key="2">
    <source>
        <dbReference type="SAM" id="SignalP"/>
    </source>
</evidence>
<proteinExistence type="predicted"/>
<dbReference type="AlphaFoldDB" id="A0AB34JVQ4"/>
<keyword evidence="2" id="KW-0732">Signal</keyword>
<feature type="chain" id="PRO_5044349097" evidence="2">
    <location>
        <begin position="19"/>
        <end position="147"/>
    </location>
</feature>
<feature type="signal peptide" evidence="2">
    <location>
        <begin position="1"/>
        <end position="18"/>
    </location>
</feature>
<evidence type="ECO:0000313" key="4">
    <source>
        <dbReference type="Proteomes" id="UP001515480"/>
    </source>
</evidence>
<organism evidence="3 4">
    <name type="scientific">Prymnesium parvum</name>
    <name type="common">Toxic golden alga</name>
    <dbReference type="NCBI Taxonomy" id="97485"/>
    <lineage>
        <taxon>Eukaryota</taxon>
        <taxon>Haptista</taxon>
        <taxon>Haptophyta</taxon>
        <taxon>Prymnesiophyceae</taxon>
        <taxon>Prymnesiales</taxon>
        <taxon>Prymnesiaceae</taxon>
        <taxon>Prymnesium</taxon>
    </lineage>
</organism>
<evidence type="ECO:0000313" key="3">
    <source>
        <dbReference type="EMBL" id="KAL1524484.1"/>
    </source>
</evidence>
<comment type="caution">
    <text evidence="3">The sequence shown here is derived from an EMBL/GenBank/DDBJ whole genome shotgun (WGS) entry which is preliminary data.</text>
</comment>
<protein>
    <submittedName>
        <fullName evidence="3">Uncharacterized protein</fullName>
    </submittedName>
</protein>
<sequence length="147" mass="15287">MAARLVAALALALLPVEAVRPASGLARRQLLHAAAAVPLAAACPSAVRAGLVGFTVPEPRAPSSSSSSSAAAAAARPQVTPREETTAGAPKGCGPVVCELSEEDKAEREALIRQIVSFQMEDKEKALGRPLKRDEVEKIKKNANLLM</sequence>
<dbReference type="Proteomes" id="UP001515480">
    <property type="component" value="Unassembled WGS sequence"/>
</dbReference>
<evidence type="ECO:0000256" key="1">
    <source>
        <dbReference type="SAM" id="MobiDB-lite"/>
    </source>
</evidence>